<gene>
    <name evidence="7" type="ORF">DDE84_02085</name>
</gene>
<dbReference type="Proteomes" id="UP000325415">
    <property type="component" value="Unassembled WGS sequence"/>
</dbReference>
<dbReference type="PIRSF" id="PIRSF005426">
    <property type="entry name" value="Frp"/>
    <property type="match status" value="1"/>
</dbReference>
<evidence type="ECO:0000256" key="2">
    <source>
        <dbReference type="ARBA" id="ARBA00022630"/>
    </source>
</evidence>
<evidence type="ECO:0000259" key="6">
    <source>
        <dbReference type="Pfam" id="PF00881"/>
    </source>
</evidence>
<dbReference type="AlphaFoldDB" id="A0A5N6S8G0"/>
<keyword evidence="4 5" id="KW-0560">Oxidoreductase</keyword>
<keyword evidence="8" id="KW-1185">Reference proteome</keyword>
<evidence type="ECO:0000256" key="3">
    <source>
        <dbReference type="ARBA" id="ARBA00022643"/>
    </source>
</evidence>
<dbReference type="Gene3D" id="3.40.109.10">
    <property type="entry name" value="NADH Oxidase"/>
    <property type="match status" value="1"/>
</dbReference>
<dbReference type="GeneID" id="78126484"/>
<evidence type="ECO:0000256" key="5">
    <source>
        <dbReference type="PIRNR" id="PIRNR005426"/>
    </source>
</evidence>
<dbReference type="InterPro" id="IPR016446">
    <property type="entry name" value="Flavin_OxRdtase_Frp"/>
</dbReference>
<evidence type="ECO:0000313" key="7">
    <source>
        <dbReference type="EMBL" id="KAE8129616.1"/>
    </source>
</evidence>
<dbReference type="Pfam" id="PF00881">
    <property type="entry name" value="Nitroreductase"/>
    <property type="match status" value="1"/>
</dbReference>
<dbReference type="EMBL" id="QDAG01000002">
    <property type="protein sequence ID" value="KAE8129616.1"/>
    <property type="molecule type" value="Genomic_DNA"/>
</dbReference>
<reference evidence="7 8" key="1">
    <citation type="submission" date="2018-04" db="EMBL/GenBank/DDBJ databases">
        <authorList>
            <person name="Eckel V.P."/>
            <person name="Vogel R.F."/>
        </authorList>
    </citation>
    <scope>NUCLEOTIDE SEQUENCE [LARGE SCALE GENOMIC DNA]</scope>
    <source>
        <strain evidence="8">TMW 2.1764</strain>
    </source>
</reference>
<dbReference type="RefSeq" id="WP_152580097.1">
    <property type="nucleotide sequence ID" value="NZ_JAKVIV010000010.1"/>
</dbReference>
<feature type="domain" description="Nitroreductase" evidence="6">
    <location>
        <begin position="37"/>
        <end position="194"/>
    </location>
</feature>
<evidence type="ECO:0000313" key="8">
    <source>
        <dbReference type="Proteomes" id="UP000325415"/>
    </source>
</evidence>
<sequence>MSDTSNTSAETAAAAETVAADSLATGTVTNPVIETLLQRRSIRKFKPNPIAEEIIATLETVAQHAASSEYLNDWSAIRITDESLRQRMAQIGNQHYIGEAPLLYVFVLDEHRNAAIAARSGVDAHSDAFTLNTSYRFSQAQNDAVLALHAMETAANSLGLGCVYLGSLLNNAQAIIDALQLPEYTYPVLGLAIGEPDQTPAPKPRMPRSMQFFENAYPDDDDSVLGPLPDYDAIVHQYYDLRHTERPVDAFSTQTTAKATDPANLTKSVGPVAQGQGFTLER</sequence>
<evidence type="ECO:0000256" key="1">
    <source>
        <dbReference type="ARBA" id="ARBA00008366"/>
    </source>
</evidence>
<evidence type="ECO:0000256" key="4">
    <source>
        <dbReference type="ARBA" id="ARBA00023002"/>
    </source>
</evidence>
<dbReference type="OrthoDB" id="3181400at2"/>
<dbReference type="SUPFAM" id="SSF55469">
    <property type="entry name" value="FMN-dependent nitroreductase-like"/>
    <property type="match status" value="1"/>
</dbReference>
<dbReference type="InterPro" id="IPR029479">
    <property type="entry name" value="Nitroreductase"/>
</dbReference>
<keyword evidence="5" id="KW-0521">NADP</keyword>
<comment type="similarity">
    <text evidence="1 5">Belongs to the flavin oxidoreductase frp family.</text>
</comment>
<name>A0A5N6S8G0_9BIFI</name>
<organism evidence="7 8">
    <name type="scientific">Bifidobacterium tibiigranuli</name>
    <dbReference type="NCBI Taxonomy" id="2172043"/>
    <lineage>
        <taxon>Bacteria</taxon>
        <taxon>Bacillati</taxon>
        <taxon>Actinomycetota</taxon>
        <taxon>Actinomycetes</taxon>
        <taxon>Bifidobacteriales</taxon>
        <taxon>Bifidobacteriaceae</taxon>
        <taxon>Bifidobacterium</taxon>
    </lineage>
</organism>
<protein>
    <submittedName>
        <fullName evidence="7">NADPH-dependent oxidoreductase</fullName>
    </submittedName>
</protein>
<accession>A0A5N6S8G0</accession>
<keyword evidence="2 5" id="KW-0285">Flavoprotein</keyword>
<comment type="caution">
    <text evidence="7">The sequence shown here is derived from an EMBL/GenBank/DDBJ whole genome shotgun (WGS) entry which is preliminary data.</text>
</comment>
<dbReference type="InterPro" id="IPR000415">
    <property type="entry name" value="Nitroreductase-like"/>
</dbReference>
<dbReference type="PANTHER" id="PTHR43425:SF2">
    <property type="entry name" value="OXYGEN-INSENSITIVE NADPH NITROREDUCTASE"/>
    <property type="match status" value="1"/>
</dbReference>
<keyword evidence="3 5" id="KW-0288">FMN</keyword>
<proteinExistence type="inferred from homology"/>
<dbReference type="PANTHER" id="PTHR43425">
    <property type="entry name" value="OXYGEN-INSENSITIVE NADPH NITROREDUCTASE"/>
    <property type="match status" value="1"/>
</dbReference>
<dbReference type="GO" id="GO:0016491">
    <property type="term" value="F:oxidoreductase activity"/>
    <property type="evidence" value="ECO:0007669"/>
    <property type="project" value="UniProtKB-UniRule"/>
</dbReference>